<feature type="non-terminal residue" evidence="1">
    <location>
        <position position="1"/>
    </location>
</feature>
<evidence type="ECO:0000313" key="2">
    <source>
        <dbReference type="Proteomes" id="UP000626109"/>
    </source>
</evidence>
<proteinExistence type="predicted"/>
<protein>
    <submittedName>
        <fullName evidence="1">Uncharacterized protein</fullName>
    </submittedName>
</protein>
<dbReference type="Proteomes" id="UP000626109">
    <property type="component" value="Unassembled WGS sequence"/>
</dbReference>
<reference evidence="1" key="1">
    <citation type="submission" date="2021-02" db="EMBL/GenBank/DDBJ databases">
        <authorList>
            <person name="Dougan E. K."/>
            <person name="Rhodes N."/>
            <person name="Thang M."/>
            <person name="Chan C."/>
        </authorList>
    </citation>
    <scope>NUCLEOTIDE SEQUENCE</scope>
</reference>
<sequence length="131" mass="14492">VDFCIERLGRAEGEAAQLEALSRRDILGYQQMLASVHDWMSIARTHLTDRSMASADLSSVNSCISTEGDRFLGVAARLKASMLADHARIARQRGRLSAERQARISMKDTGRPLRCSRISTSRETVLTAESL</sequence>
<comment type="caution">
    <text evidence="1">The sequence shown here is derived from an EMBL/GenBank/DDBJ whole genome shotgun (WGS) entry which is preliminary data.</text>
</comment>
<dbReference type="AlphaFoldDB" id="A0A813KXX2"/>
<gene>
    <name evidence="1" type="ORF">PGLA2088_LOCUS36189</name>
</gene>
<dbReference type="EMBL" id="CAJNNW010032054">
    <property type="protein sequence ID" value="CAE8710887.1"/>
    <property type="molecule type" value="Genomic_DNA"/>
</dbReference>
<evidence type="ECO:0000313" key="1">
    <source>
        <dbReference type="EMBL" id="CAE8710887.1"/>
    </source>
</evidence>
<accession>A0A813KXX2</accession>
<organism evidence="1 2">
    <name type="scientific">Polarella glacialis</name>
    <name type="common">Dinoflagellate</name>
    <dbReference type="NCBI Taxonomy" id="89957"/>
    <lineage>
        <taxon>Eukaryota</taxon>
        <taxon>Sar</taxon>
        <taxon>Alveolata</taxon>
        <taxon>Dinophyceae</taxon>
        <taxon>Suessiales</taxon>
        <taxon>Suessiaceae</taxon>
        <taxon>Polarella</taxon>
    </lineage>
</organism>
<name>A0A813KXX2_POLGL</name>